<evidence type="ECO:0000256" key="1">
    <source>
        <dbReference type="ARBA" id="ARBA00022801"/>
    </source>
</evidence>
<dbReference type="Proteomes" id="UP000610966">
    <property type="component" value="Unassembled WGS sequence"/>
</dbReference>
<dbReference type="PANTHER" id="PTHR43540">
    <property type="entry name" value="PEROXYUREIDOACRYLATE/UREIDOACRYLATE AMIDOHYDROLASE-RELATED"/>
    <property type="match status" value="1"/>
</dbReference>
<sequence length="219" mass="23786">MNREYLGHLLPATIEEKITPRQTAVVVVDVQNDFVHPDGYFGGSPALQAIVEPIRDLTVAARAAGAGVHFIRIEQEADGSSASAVWISEALGKGYEPRQCIAGTWGAQIVDELSPLPGDHVHVKRRRSSFRGTRLEQSLRKAGVRSVIVTGLAANGCVEYTARDAFELDFHPIVAFDAIANATDQPGHSWAPHYAAFLPEQNLVTTGQITSIWKVPQKP</sequence>
<accession>A0A8J3RAH2</accession>
<feature type="domain" description="Isochorismatase-like" evidence="2">
    <location>
        <begin position="23"/>
        <end position="193"/>
    </location>
</feature>
<dbReference type="SUPFAM" id="SSF52499">
    <property type="entry name" value="Isochorismatase-like hydrolases"/>
    <property type="match status" value="1"/>
</dbReference>
<dbReference type="InterPro" id="IPR000868">
    <property type="entry name" value="Isochorismatase-like_dom"/>
</dbReference>
<reference evidence="3" key="1">
    <citation type="submission" date="2021-01" db="EMBL/GenBank/DDBJ databases">
        <title>Whole genome shotgun sequence of Sphaerimonospora thailandensis NBRC 107569.</title>
        <authorList>
            <person name="Komaki H."/>
            <person name="Tamura T."/>
        </authorList>
    </citation>
    <scope>NUCLEOTIDE SEQUENCE</scope>
    <source>
        <strain evidence="3">NBRC 107569</strain>
    </source>
</reference>
<keyword evidence="1" id="KW-0378">Hydrolase</keyword>
<dbReference type="EMBL" id="BOOG01000051">
    <property type="protein sequence ID" value="GIH72401.1"/>
    <property type="molecule type" value="Genomic_DNA"/>
</dbReference>
<dbReference type="Gene3D" id="3.40.50.850">
    <property type="entry name" value="Isochorismatase-like"/>
    <property type="match status" value="1"/>
</dbReference>
<evidence type="ECO:0000313" key="4">
    <source>
        <dbReference type="Proteomes" id="UP000610966"/>
    </source>
</evidence>
<dbReference type="PANTHER" id="PTHR43540:SF6">
    <property type="entry name" value="ISOCHORISMATASE-LIKE DOMAIN-CONTAINING PROTEIN"/>
    <property type="match status" value="1"/>
</dbReference>
<dbReference type="InterPro" id="IPR050272">
    <property type="entry name" value="Isochorismatase-like_hydrls"/>
</dbReference>
<evidence type="ECO:0000313" key="3">
    <source>
        <dbReference type="EMBL" id="GIH72401.1"/>
    </source>
</evidence>
<dbReference type="CDD" id="cd00431">
    <property type="entry name" value="cysteine_hydrolases"/>
    <property type="match status" value="1"/>
</dbReference>
<organism evidence="3 4">
    <name type="scientific">Sphaerimonospora thailandensis</name>
    <dbReference type="NCBI Taxonomy" id="795644"/>
    <lineage>
        <taxon>Bacteria</taxon>
        <taxon>Bacillati</taxon>
        <taxon>Actinomycetota</taxon>
        <taxon>Actinomycetes</taxon>
        <taxon>Streptosporangiales</taxon>
        <taxon>Streptosporangiaceae</taxon>
        <taxon>Sphaerimonospora</taxon>
    </lineage>
</organism>
<proteinExistence type="predicted"/>
<dbReference type="GO" id="GO:0016787">
    <property type="term" value="F:hydrolase activity"/>
    <property type="evidence" value="ECO:0007669"/>
    <property type="project" value="UniProtKB-KW"/>
</dbReference>
<dbReference type="AlphaFoldDB" id="A0A8J3RAH2"/>
<name>A0A8J3RAH2_9ACTN</name>
<keyword evidence="4" id="KW-1185">Reference proteome</keyword>
<dbReference type="RefSeq" id="WP_204018065.1">
    <property type="nucleotide sequence ID" value="NZ_BOOG01000051.1"/>
</dbReference>
<evidence type="ECO:0000259" key="2">
    <source>
        <dbReference type="Pfam" id="PF00857"/>
    </source>
</evidence>
<protein>
    <submittedName>
        <fullName evidence="3">Isochorismatase</fullName>
    </submittedName>
</protein>
<dbReference type="Pfam" id="PF00857">
    <property type="entry name" value="Isochorismatase"/>
    <property type="match status" value="1"/>
</dbReference>
<gene>
    <name evidence="3" type="ORF">Mth01_46540</name>
</gene>
<dbReference type="InterPro" id="IPR036380">
    <property type="entry name" value="Isochorismatase-like_sf"/>
</dbReference>
<comment type="caution">
    <text evidence="3">The sequence shown here is derived from an EMBL/GenBank/DDBJ whole genome shotgun (WGS) entry which is preliminary data.</text>
</comment>